<organism evidence="4 5">
    <name type="scientific">Phenylobacterium soli</name>
    <dbReference type="NCBI Taxonomy" id="2170551"/>
    <lineage>
        <taxon>Bacteria</taxon>
        <taxon>Pseudomonadati</taxon>
        <taxon>Pseudomonadota</taxon>
        <taxon>Alphaproteobacteria</taxon>
        <taxon>Caulobacterales</taxon>
        <taxon>Caulobacteraceae</taxon>
        <taxon>Phenylobacterium</taxon>
    </lineage>
</organism>
<comment type="caution">
    <text evidence="4">The sequence shown here is derived from an EMBL/GenBank/DDBJ whole genome shotgun (WGS) entry which is preliminary data.</text>
</comment>
<feature type="compositionally biased region" description="Polar residues" evidence="2">
    <location>
        <begin position="569"/>
        <end position="578"/>
    </location>
</feature>
<dbReference type="PROSITE" id="PS00330">
    <property type="entry name" value="HEMOLYSIN_CALCIUM"/>
    <property type="match status" value="1"/>
</dbReference>
<feature type="domain" description="GH16" evidence="3">
    <location>
        <begin position="222"/>
        <end position="469"/>
    </location>
</feature>
<dbReference type="NCBIfam" id="TIGR03661">
    <property type="entry name" value="T1SS_VCA0849"/>
    <property type="match status" value="3"/>
</dbReference>
<dbReference type="InterPro" id="IPR011049">
    <property type="entry name" value="Serralysin-like_metalloprot_C"/>
</dbReference>
<evidence type="ECO:0000313" key="5">
    <source>
        <dbReference type="Proteomes" id="UP000249254"/>
    </source>
</evidence>
<dbReference type="RefSeq" id="WP_111529335.1">
    <property type="nucleotide sequence ID" value="NZ_JBHRSG010000003.1"/>
</dbReference>
<dbReference type="InterPro" id="IPR050546">
    <property type="entry name" value="Glycosyl_Hydrlase_16"/>
</dbReference>
<comment type="similarity">
    <text evidence="1">Belongs to the glycosyl hydrolase 16 family.</text>
</comment>
<evidence type="ECO:0000256" key="1">
    <source>
        <dbReference type="ARBA" id="ARBA00006865"/>
    </source>
</evidence>
<dbReference type="Gene3D" id="2.60.120.200">
    <property type="match status" value="1"/>
</dbReference>
<dbReference type="InterPro" id="IPR019960">
    <property type="entry name" value="T1SS_VCA0849"/>
</dbReference>
<reference evidence="5" key="1">
    <citation type="submission" date="2018-05" db="EMBL/GenBank/DDBJ databases">
        <authorList>
            <person name="Li X."/>
        </authorList>
    </citation>
    <scope>NUCLEOTIDE SEQUENCE [LARGE SCALE GENOMIC DNA]</scope>
    <source>
        <strain evidence="5">LX32</strain>
    </source>
</reference>
<keyword evidence="5" id="KW-1185">Reference proteome</keyword>
<dbReference type="GO" id="GO:0004553">
    <property type="term" value="F:hydrolase activity, hydrolyzing O-glycosyl compounds"/>
    <property type="evidence" value="ECO:0007669"/>
    <property type="project" value="InterPro"/>
</dbReference>
<dbReference type="PRINTS" id="PR00313">
    <property type="entry name" value="CABNDNGRPT"/>
</dbReference>
<evidence type="ECO:0000256" key="2">
    <source>
        <dbReference type="SAM" id="MobiDB-lite"/>
    </source>
</evidence>
<dbReference type="PROSITE" id="PS51762">
    <property type="entry name" value="GH16_2"/>
    <property type="match status" value="1"/>
</dbReference>
<dbReference type="Pfam" id="PF00722">
    <property type="entry name" value="Glyco_hydro_16"/>
    <property type="match status" value="1"/>
</dbReference>
<evidence type="ECO:0000259" key="3">
    <source>
        <dbReference type="PROSITE" id="PS51762"/>
    </source>
</evidence>
<feature type="region of interest" description="Disordered" evidence="2">
    <location>
        <begin position="485"/>
        <end position="579"/>
    </location>
</feature>
<dbReference type="InterPro" id="IPR018511">
    <property type="entry name" value="Hemolysin-typ_Ca-bd_CS"/>
</dbReference>
<dbReference type="SUPFAM" id="SSF51120">
    <property type="entry name" value="beta-Roll"/>
    <property type="match status" value="4"/>
</dbReference>
<dbReference type="GO" id="GO:0005975">
    <property type="term" value="P:carbohydrate metabolic process"/>
    <property type="evidence" value="ECO:0007669"/>
    <property type="project" value="InterPro"/>
</dbReference>
<sequence>MSYLKYDGSAAVVTSTPVSNFYGTDAAETQTGTSAAEGFWGKAGDVLVGGAGDDTYYLQDKTAQVVEQPGAGTDMLVAWRNASLADHANIENLKIDGDGIFGAGDAHDNIIYAGSGKEQLYGGGGQDVMVAGTGQDTFIVKAGEGSDAIYGFKSATDVVRLTAGFQTFSDVQTHMTQVGADTKIDLGGGEGLVLRGVQATSLTSANFQLQLDGSKLGGMTFHDEFSAPLSVWNATYNPTGVWRPDYGYQGANGVGSYTLTGNGEQQIYTSPYFRDHNGDFSESPFTSNADGTLSITARPSTNSELFGYSYTSGMISTKQSFAQTYGYFEMKAELPQSAGGWPAFWLVPADGSWPPELDVMETLTNDPHADWTTEHSGVGGVHTSNGISSYIPDTADGFHTYGVLWTKTDLTWYVDGVQVFHTATPADMNKPMYMIANLALGGWGGSIDNSAMPETMKIDYIRSYGLADGSTTVQGREAITGGGAAYVAPTTGTATTGSTASTGSTSTSTTPSSSTTTATSSSTTTSTGGAATTTVSPPPPSPTPVDPSAGQNLTSHGYGDVLTGGSGADTLTSNQGGETMTGGAGADVFVFNTTPWSATHITDFQVGVDRLDVAKLYLDGYTGSDPVADGYVRFASDGHGGTAVIVDPDGRASGHQWGDYVVDLEHVDPATLTAAKVFGGQTVASTPVSTSTPSSTTATSTPTTSVTAPVTAPATVTGQVLTASGYGATLTGGAGADTLTAGNGGETLTGGAGADTFVFSTTPWTATHVADFQVGVDKLDVSKLYIDGYKGADPVADGYVRFASDGNGGTAVIVDPDGRAAGHAWGDYVVDLEHVAPSSLTAAQVFGGQAPTSTTSTTTTQPTAPTAPAGVVLTSSVAGDSLAGGQGADTLNASRGADTLTGGAGADHFVFAHEPWAPAHITDFTAGEDKIDLRGLFQGTGYAGTDPVADHYLTLIPDGNGGTAVLFDRDGAGSGQQWGDYVIDLEHVSPASLTAKDWIVG</sequence>
<accession>A0A328AM09</accession>
<dbReference type="CDD" id="cd08023">
    <property type="entry name" value="GH16_laminarinase_like"/>
    <property type="match status" value="1"/>
</dbReference>
<dbReference type="Proteomes" id="UP000249254">
    <property type="component" value="Unassembled WGS sequence"/>
</dbReference>
<dbReference type="InterPro" id="IPR013320">
    <property type="entry name" value="ConA-like_dom_sf"/>
</dbReference>
<proteinExistence type="inferred from homology"/>
<dbReference type="AlphaFoldDB" id="A0A328AM09"/>
<dbReference type="OrthoDB" id="9809583at2"/>
<name>A0A328AM09_9CAUL</name>
<dbReference type="SUPFAM" id="SSF49899">
    <property type="entry name" value="Concanavalin A-like lectins/glucanases"/>
    <property type="match status" value="1"/>
</dbReference>
<dbReference type="InterPro" id="IPR001343">
    <property type="entry name" value="Hemolysn_Ca-bd"/>
</dbReference>
<dbReference type="EMBL" id="QFYQ01000001">
    <property type="protein sequence ID" value="RAK55587.1"/>
    <property type="molecule type" value="Genomic_DNA"/>
</dbReference>
<feature type="region of interest" description="Disordered" evidence="2">
    <location>
        <begin position="684"/>
        <end position="707"/>
    </location>
</feature>
<dbReference type="PANTHER" id="PTHR10963">
    <property type="entry name" value="GLYCOSYL HYDROLASE-RELATED"/>
    <property type="match status" value="1"/>
</dbReference>
<dbReference type="Pfam" id="PF00353">
    <property type="entry name" value="HemolysinCabind"/>
    <property type="match status" value="5"/>
</dbReference>
<protein>
    <submittedName>
        <fullName evidence="4">1,3-beta-glucanase</fullName>
    </submittedName>
</protein>
<feature type="compositionally biased region" description="Low complexity" evidence="2">
    <location>
        <begin position="485"/>
        <end position="535"/>
    </location>
</feature>
<dbReference type="Gene3D" id="2.150.10.10">
    <property type="entry name" value="Serralysin-like metalloprotease, C-terminal"/>
    <property type="match status" value="4"/>
</dbReference>
<gene>
    <name evidence="4" type="ORF">DJ017_14255</name>
</gene>
<dbReference type="PANTHER" id="PTHR10963:SF55">
    <property type="entry name" value="GLYCOSIDE HYDROLASE FAMILY 16 PROTEIN"/>
    <property type="match status" value="1"/>
</dbReference>
<dbReference type="InterPro" id="IPR000757">
    <property type="entry name" value="Beta-glucanase-like"/>
</dbReference>
<dbReference type="GO" id="GO:0005509">
    <property type="term" value="F:calcium ion binding"/>
    <property type="evidence" value="ECO:0007669"/>
    <property type="project" value="InterPro"/>
</dbReference>
<evidence type="ECO:0000313" key="4">
    <source>
        <dbReference type="EMBL" id="RAK55587.1"/>
    </source>
</evidence>
<feature type="compositionally biased region" description="Pro residues" evidence="2">
    <location>
        <begin position="536"/>
        <end position="545"/>
    </location>
</feature>